<evidence type="ECO:0000313" key="2">
    <source>
        <dbReference type="EMBL" id="GIY17493.1"/>
    </source>
</evidence>
<protein>
    <submittedName>
        <fullName evidence="2">Uncharacterized protein</fullName>
    </submittedName>
</protein>
<dbReference type="AlphaFoldDB" id="A0AAV4RBN4"/>
<accession>A0AAV4RBN4</accession>
<reference evidence="2 3" key="1">
    <citation type="submission" date="2021-06" db="EMBL/GenBank/DDBJ databases">
        <title>Caerostris extrusa draft genome.</title>
        <authorList>
            <person name="Kono N."/>
            <person name="Arakawa K."/>
        </authorList>
    </citation>
    <scope>NUCLEOTIDE SEQUENCE [LARGE SCALE GENOMIC DNA]</scope>
</reference>
<keyword evidence="3" id="KW-1185">Reference proteome</keyword>
<organism evidence="2 3">
    <name type="scientific">Caerostris extrusa</name>
    <name type="common">Bark spider</name>
    <name type="synonym">Caerostris bankana</name>
    <dbReference type="NCBI Taxonomy" id="172846"/>
    <lineage>
        <taxon>Eukaryota</taxon>
        <taxon>Metazoa</taxon>
        <taxon>Ecdysozoa</taxon>
        <taxon>Arthropoda</taxon>
        <taxon>Chelicerata</taxon>
        <taxon>Arachnida</taxon>
        <taxon>Araneae</taxon>
        <taxon>Araneomorphae</taxon>
        <taxon>Entelegynae</taxon>
        <taxon>Araneoidea</taxon>
        <taxon>Araneidae</taxon>
        <taxon>Caerostris</taxon>
    </lineage>
</organism>
<gene>
    <name evidence="2" type="ORF">CEXT_177091</name>
</gene>
<name>A0AAV4RBN4_CAEEX</name>
<proteinExistence type="predicted"/>
<feature type="region of interest" description="Disordered" evidence="1">
    <location>
        <begin position="106"/>
        <end position="141"/>
    </location>
</feature>
<dbReference type="EMBL" id="BPLR01007516">
    <property type="protein sequence ID" value="GIY17493.1"/>
    <property type="molecule type" value="Genomic_DNA"/>
</dbReference>
<sequence length="203" mass="23388">MPNFRLLVGSDCLAVQLHLTEFVISSVQLTKTTGHQMSFDSKCSVNINPTYRNKQNTNILLSIKLVLPSILINFPSFIHFTFGVQKHKTTLPFFTPRHVQTTILKQKRPPFPPPQKRKESPQNRYGIDPKPRTKLMNSSSQRYRKDVTYAASLPCLISGRRRRRQRLYPRNSPVDTDIPLVILSSDSDGVTHYRSSFFIDSER</sequence>
<comment type="caution">
    <text evidence="2">The sequence shown here is derived from an EMBL/GenBank/DDBJ whole genome shotgun (WGS) entry which is preliminary data.</text>
</comment>
<evidence type="ECO:0000256" key="1">
    <source>
        <dbReference type="SAM" id="MobiDB-lite"/>
    </source>
</evidence>
<feature type="compositionally biased region" description="Basic and acidic residues" evidence="1">
    <location>
        <begin position="116"/>
        <end position="131"/>
    </location>
</feature>
<dbReference type="Proteomes" id="UP001054945">
    <property type="component" value="Unassembled WGS sequence"/>
</dbReference>
<evidence type="ECO:0000313" key="3">
    <source>
        <dbReference type="Proteomes" id="UP001054945"/>
    </source>
</evidence>